<dbReference type="STRING" id="400682.A0A1X7TRE7"/>
<dbReference type="Gene3D" id="3.30.1540.20">
    <property type="entry name" value="MutL, C-terminal domain, dimerisation subdomain"/>
    <property type="match status" value="1"/>
</dbReference>
<proteinExistence type="inferred from homology"/>
<dbReference type="EnsemblMetazoa" id="Aqu2.1.17722_001">
    <property type="protein sequence ID" value="Aqu2.1.17722_001"/>
    <property type="gene ID" value="Aqu2.1.17722"/>
</dbReference>
<dbReference type="InterPro" id="IPR037198">
    <property type="entry name" value="MutL_C_sf"/>
</dbReference>
<dbReference type="Proteomes" id="UP000007879">
    <property type="component" value="Unassembled WGS sequence"/>
</dbReference>
<evidence type="ECO:0000313" key="7">
    <source>
        <dbReference type="Proteomes" id="UP000007879"/>
    </source>
</evidence>
<dbReference type="GO" id="GO:0032300">
    <property type="term" value="C:mismatch repair complex"/>
    <property type="evidence" value="ECO:0007669"/>
    <property type="project" value="InterPro"/>
</dbReference>
<dbReference type="InterPro" id="IPR042120">
    <property type="entry name" value="MutL_C_dimsub"/>
</dbReference>
<evidence type="ECO:0000259" key="5">
    <source>
        <dbReference type="SMART" id="SM01340"/>
    </source>
</evidence>
<dbReference type="InterPro" id="IPR042121">
    <property type="entry name" value="MutL_C_regsub"/>
</dbReference>
<evidence type="ECO:0000256" key="2">
    <source>
        <dbReference type="ARBA" id="ARBA00022763"/>
    </source>
</evidence>
<dbReference type="KEGG" id="aqu:100633908"/>
<dbReference type="InterPro" id="IPR013507">
    <property type="entry name" value="DNA_mismatch_S5_2-like"/>
</dbReference>
<dbReference type="EnsemblMetazoa" id="XM_020002533.1">
    <property type="protein sequence ID" value="XP_019858092.1"/>
    <property type="gene ID" value="LOC100633908"/>
</dbReference>
<evidence type="ECO:0000313" key="6">
    <source>
        <dbReference type="EnsemblMetazoa" id="Aqu2.1.17722_001"/>
    </source>
</evidence>
<keyword evidence="7" id="KW-1185">Reference proteome</keyword>
<dbReference type="AlphaFoldDB" id="A0A1X7TRE7"/>
<name>A0A1X7TRE7_AMPQE</name>
<feature type="region of interest" description="Disordered" evidence="3">
    <location>
        <begin position="502"/>
        <end position="521"/>
    </location>
</feature>
<dbReference type="PANTHER" id="PTHR10073:SF47">
    <property type="entry name" value="DNA MISMATCH REPAIR PROTEIN MLH3"/>
    <property type="match status" value="1"/>
</dbReference>
<dbReference type="InterPro" id="IPR038973">
    <property type="entry name" value="MutL/Mlh/Pms-like"/>
</dbReference>
<dbReference type="OrthoDB" id="429932at2759"/>
<dbReference type="GO" id="GO:0005524">
    <property type="term" value="F:ATP binding"/>
    <property type="evidence" value="ECO:0007669"/>
    <property type="project" value="InterPro"/>
</dbReference>
<accession>A0A1X7TRE7</accession>
<reference evidence="6" key="2">
    <citation type="submission" date="2017-05" db="UniProtKB">
        <authorList>
            <consortium name="EnsemblMetazoa"/>
        </authorList>
    </citation>
    <scope>IDENTIFICATION</scope>
</reference>
<gene>
    <name evidence="6" type="primary">100633908</name>
</gene>
<evidence type="ECO:0000256" key="3">
    <source>
        <dbReference type="SAM" id="MobiDB-lite"/>
    </source>
</evidence>
<dbReference type="SUPFAM" id="SSF54211">
    <property type="entry name" value="Ribosomal protein S5 domain 2-like"/>
    <property type="match status" value="1"/>
</dbReference>
<dbReference type="GO" id="GO:0140664">
    <property type="term" value="F:ATP-dependent DNA damage sensor activity"/>
    <property type="evidence" value="ECO:0007669"/>
    <property type="project" value="InterPro"/>
</dbReference>
<dbReference type="InterPro" id="IPR014790">
    <property type="entry name" value="MutL_C"/>
</dbReference>
<dbReference type="Gene3D" id="3.30.230.10">
    <property type="match status" value="1"/>
</dbReference>
<comment type="similarity">
    <text evidence="1">Belongs to the DNA mismatch repair MutL/HexB family.</text>
</comment>
<dbReference type="InterPro" id="IPR002099">
    <property type="entry name" value="MutL/Mlh/PMS"/>
</dbReference>
<reference evidence="7" key="1">
    <citation type="journal article" date="2010" name="Nature">
        <title>The Amphimedon queenslandica genome and the evolution of animal complexity.</title>
        <authorList>
            <person name="Srivastava M."/>
            <person name="Simakov O."/>
            <person name="Chapman J."/>
            <person name="Fahey B."/>
            <person name="Gauthier M.E."/>
            <person name="Mitros T."/>
            <person name="Richards G.S."/>
            <person name="Conaco C."/>
            <person name="Dacre M."/>
            <person name="Hellsten U."/>
            <person name="Larroux C."/>
            <person name="Putnam N.H."/>
            <person name="Stanke M."/>
            <person name="Adamska M."/>
            <person name="Darling A."/>
            <person name="Degnan S.M."/>
            <person name="Oakley T.H."/>
            <person name="Plachetzki D.C."/>
            <person name="Zhai Y."/>
            <person name="Adamski M."/>
            <person name="Calcino A."/>
            <person name="Cummins S.F."/>
            <person name="Goodstein D.M."/>
            <person name="Harris C."/>
            <person name="Jackson D.J."/>
            <person name="Leys S.P."/>
            <person name="Shu S."/>
            <person name="Woodcroft B.J."/>
            <person name="Vervoort M."/>
            <person name="Kosik K.S."/>
            <person name="Manning G."/>
            <person name="Degnan B.M."/>
            <person name="Rokhsar D.S."/>
        </authorList>
    </citation>
    <scope>NUCLEOTIDE SEQUENCE [LARGE SCALE GENOMIC DNA]</scope>
</reference>
<dbReference type="PANTHER" id="PTHR10073">
    <property type="entry name" value="DNA MISMATCH REPAIR PROTEIN MLH, PMS, MUTL"/>
    <property type="match status" value="1"/>
</dbReference>
<dbReference type="InParanoid" id="A0A1X7TRE7"/>
<protein>
    <recommendedName>
        <fullName evidence="8">MutL C-terminal dimerisation domain-containing protein</fullName>
    </recommendedName>
</protein>
<feature type="domain" description="DNA mismatch repair protein S5" evidence="5">
    <location>
        <begin position="219"/>
        <end position="363"/>
    </location>
</feature>
<evidence type="ECO:0000256" key="1">
    <source>
        <dbReference type="ARBA" id="ARBA00006082"/>
    </source>
</evidence>
<dbReference type="Pfam" id="PF08676">
    <property type="entry name" value="MutL_C"/>
    <property type="match status" value="1"/>
</dbReference>
<dbReference type="SMART" id="SM00853">
    <property type="entry name" value="MutL_C"/>
    <property type="match status" value="1"/>
</dbReference>
<dbReference type="SUPFAM" id="SSF55874">
    <property type="entry name" value="ATPase domain of HSP90 chaperone/DNA topoisomerase II/histidine kinase"/>
    <property type="match status" value="1"/>
</dbReference>
<feature type="domain" description="MutL C-terminal dimerisation" evidence="4">
    <location>
        <begin position="681"/>
        <end position="849"/>
    </location>
</feature>
<dbReference type="NCBIfam" id="TIGR00585">
    <property type="entry name" value="mutl"/>
    <property type="match status" value="1"/>
</dbReference>
<keyword evidence="2" id="KW-0227">DNA damage</keyword>
<dbReference type="InterPro" id="IPR014721">
    <property type="entry name" value="Ribsml_uS5_D2-typ_fold_subgr"/>
</dbReference>
<dbReference type="GO" id="GO:0016887">
    <property type="term" value="F:ATP hydrolysis activity"/>
    <property type="evidence" value="ECO:0007669"/>
    <property type="project" value="InterPro"/>
</dbReference>
<dbReference type="Gene3D" id="3.30.1370.100">
    <property type="entry name" value="MutL, C-terminal domain, regulatory subdomain"/>
    <property type="match status" value="1"/>
</dbReference>
<dbReference type="InterPro" id="IPR036890">
    <property type="entry name" value="HATPase_C_sf"/>
</dbReference>
<sequence length="911" mass="100022">MSFSKPLRFLSESLRSQIRSGLSLSSLVQCVEELVLNSIDAGATQITVHVDISHLLIKVFDNGVGIGKEDMMIIGERYATSKCHSLKDLEDLRSYGYRGEALASLIKICGKVDITSRQRLSPLTYTKSFHSGVAFPLKESLSSLHHKTGTTVALSDIFQSLPVRRKSLSEPVELERIRRSLSAIALIHSSVSFSLHDGSFGNGRLLLQTKGTGGMLSAFSFLFGKEIAQSLREVSRIEAGYTVSGYISTSPHHSKSIQMIYINKRLVCKTRLHSHVNKLLDNSLIAHCKDSAQYNRSQSKTRVGGDMSPKAVYSERFGVYVLNIQCSKTEVDIFMDPDKSLVEFKKWDKVLSVLSLAVRSFLKEHHLSLRVEKSLVPSSSFLNDGESNKENDACISFGVYSHSVQRLSPPSVSAPMTSYPPLTSPSRKRGIISLKIKEKLLGSDRKRLRVSSSDEKDCSSVPFNSSSQSHSSSNNNSTKSNIDSPSLTSDCKSLSSTDSHLNSCVSSSAAPPAKEPSLWQLITGPDSKPLYINKATGNCQSEPPASLLSPSNSSIGSTYGCQPLRAAPHLTYGFSPLLPKPKQIQNSQTSLTSLHTSTITPIGKAASSKSITRDNESLKNNKWRERSDSILSNWTNPAFRGEEGPAITDIGLSKASSSQIKVHSLINSYKFTTDMLKHVKVLGQIDNKFIACTLKTEELKDDLLVLFDQHAADERVRLEALTEGIYDLATGNIKSVRIDPSLTLKLNELDRRLALTYARELKNIGVKVSCKHEMLLVSELPAILTERDIGEKQKIKLAQDLILKHLELFCLKTVSEKVRGGGGAMLPISLHKVLCSLACHGAIKFGDSLTVEQCSELIASLSKCKLPFQCAHGRPSLMPIVNLSLLEKRFPPSQSGHTTTNKLNLNKLIPK</sequence>
<evidence type="ECO:0000259" key="4">
    <source>
        <dbReference type="SMART" id="SM00853"/>
    </source>
</evidence>
<dbReference type="eggNOG" id="KOG1977">
    <property type="taxonomic scope" value="Eukaryota"/>
</dbReference>
<dbReference type="GO" id="GO:0030983">
    <property type="term" value="F:mismatched DNA binding"/>
    <property type="evidence" value="ECO:0007669"/>
    <property type="project" value="InterPro"/>
</dbReference>
<dbReference type="Pfam" id="PF13589">
    <property type="entry name" value="HATPase_c_3"/>
    <property type="match status" value="1"/>
</dbReference>
<organism evidence="6">
    <name type="scientific">Amphimedon queenslandica</name>
    <name type="common">Sponge</name>
    <dbReference type="NCBI Taxonomy" id="400682"/>
    <lineage>
        <taxon>Eukaryota</taxon>
        <taxon>Metazoa</taxon>
        <taxon>Porifera</taxon>
        <taxon>Demospongiae</taxon>
        <taxon>Heteroscleromorpha</taxon>
        <taxon>Haplosclerida</taxon>
        <taxon>Niphatidae</taxon>
        <taxon>Amphimedon</taxon>
    </lineage>
</organism>
<feature type="region of interest" description="Disordered" evidence="3">
    <location>
        <begin position="445"/>
        <end position="492"/>
    </location>
</feature>
<feature type="compositionally biased region" description="Low complexity" evidence="3">
    <location>
        <begin position="506"/>
        <end position="517"/>
    </location>
</feature>
<evidence type="ECO:0008006" key="8">
    <source>
        <dbReference type="Google" id="ProtNLM"/>
    </source>
</evidence>
<dbReference type="Gene3D" id="3.30.565.10">
    <property type="entry name" value="Histidine kinase-like ATPase, C-terminal domain"/>
    <property type="match status" value="1"/>
</dbReference>
<dbReference type="InterPro" id="IPR020568">
    <property type="entry name" value="Ribosomal_Su5_D2-typ_SF"/>
</dbReference>
<dbReference type="SUPFAM" id="SSF118116">
    <property type="entry name" value="DNA mismatch repair protein MutL"/>
    <property type="match status" value="1"/>
</dbReference>
<dbReference type="GO" id="GO:0006298">
    <property type="term" value="P:mismatch repair"/>
    <property type="evidence" value="ECO:0007669"/>
    <property type="project" value="InterPro"/>
</dbReference>
<feature type="compositionally biased region" description="Low complexity" evidence="3">
    <location>
        <begin position="459"/>
        <end position="484"/>
    </location>
</feature>
<dbReference type="SMART" id="SM01340">
    <property type="entry name" value="DNA_mis_repair"/>
    <property type="match status" value="1"/>
</dbReference>